<organism evidence="2 3">
    <name type="scientific">Pseudomonas arcuscaelestis</name>
    <dbReference type="NCBI Taxonomy" id="2710591"/>
    <lineage>
        <taxon>Bacteria</taxon>
        <taxon>Pseudomonadati</taxon>
        <taxon>Pseudomonadota</taxon>
        <taxon>Gammaproteobacteria</taxon>
        <taxon>Pseudomonadales</taxon>
        <taxon>Pseudomonadaceae</taxon>
        <taxon>Pseudomonas</taxon>
    </lineage>
</organism>
<keyword evidence="1" id="KW-0812">Transmembrane</keyword>
<evidence type="ECO:0000313" key="3">
    <source>
        <dbReference type="Proteomes" id="UP000745663"/>
    </source>
</evidence>
<evidence type="ECO:0000313" key="2">
    <source>
        <dbReference type="EMBL" id="MBM5458650.1"/>
    </source>
</evidence>
<reference evidence="2 3" key="1">
    <citation type="submission" date="2020-08" db="EMBL/GenBank/DDBJ databases">
        <title>Description of novel Pseudomonas species.</title>
        <authorList>
            <person name="Duman M."/>
            <person name="Mulet M."/>
            <person name="Altun S."/>
            <person name="Saticioglu I.B."/>
            <person name="Lalucat J."/>
            <person name="Garcia-Valdes E."/>
        </authorList>
    </citation>
    <scope>NUCLEOTIDE SEQUENCE [LARGE SCALE GENOMIC DNA]</scope>
    <source>
        <strain evidence="2 3">P66</strain>
    </source>
</reference>
<gene>
    <name evidence="2" type="ORF">H8F21_13855</name>
</gene>
<protein>
    <submittedName>
        <fullName evidence="2">Uncharacterized protein</fullName>
    </submittedName>
</protein>
<keyword evidence="1" id="KW-0472">Membrane</keyword>
<accession>A0ABS2BYU2</accession>
<name>A0ABS2BYU2_9PSED</name>
<proteinExistence type="predicted"/>
<evidence type="ECO:0000256" key="1">
    <source>
        <dbReference type="SAM" id="Phobius"/>
    </source>
</evidence>
<sequence length="131" mass="15261">MLDYFRKNFYSMMSLQKTWVQLMGLVILCWAMFVITGKFKAAVLAYIFALMVGYFPWTFKFAPASIFERIAMNKWFTYLTVGGGIIYLATIYTSPGQAWQRLLMILMLGYVMNPEWRCIGYKEKAQNPKVG</sequence>
<comment type="caution">
    <text evidence="2">The sequence shown here is derived from an EMBL/GenBank/DDBJ whole genome shotgun (WGS) entry which is preliminary data.</text>
</comment>
<keyword evidence="1" id="KW-1133">Transmembrane helix</keyword>
<dbReference type="Proteomes" id="UP000745663">
    <property type="component" value="Unassembled WGS sequence"/>
</dbReference>
<dbReference type="RefSeq" id="WP_203584590.1">
    <property type="nucleotide sequence ID" value="NZ_JACOPV010000008.1"/>
</dbReference>
<feature type="transmembrane region" description="Helical" evidence="1">
    <location>
        <begin position="20"/>
        <end position="37"/>
    </location>
</feature>
<feature type="transmembrane region" description="Helical" evidence="1">
    <location>
        <begin position="43"/>
        <end position="63"/>
    </location>
</feature>
<feature type="transmembrane region" description="Helical" evidence="1">
    <location>
        <begin position="75"/>
        <end position="92"/>
    </location>
</feature>
<dbReference type="EMBL" id="JACOPV010000008">
    <property type="protein sequence ID" value="MBM5458650.1"/>
    <property type="molecule type" value="Genomic_DNA"/>
</dbReference>
<keyword evidence="3" id="KW-1185">Reference proteome</keyword>